<evidence type="ECO:0000313" key="3">
    <source>
        <dbReference type="Proteomes" id="UP001589595"/>
    </source>
</evidence>
<organism evidence="2 3">
    <name type="scientific">Halobaculum roseum</name>
    <dbReference type="NCBI Taxonomy" id="2175149"/>
    <lineage>
        <taxon>Archaea</taxon>
        <taxon>Methanobacteriati</taxon>
        <taxon>Methanobacteriota</taxon>
        <taxon>Stenosarchaea group</taxon>
        <taxon>Halobacteria</taxon>
        <taxon>Halobacteriales</taxon>
        <taxon>Haloferacaceae</taxon>
        <taxon>Halobaculum</taxon>
    </lineage>
</organism>
<keyword evidence="3" id="KW-1185">Reference proteome</keyword>
<protein>
    <recommendedName>
        <fullName evidence="1">GAPS4 PD-(D/E)XK nuclease domain-containing protein</fullName>
    </recommendedName>
</protein>
<dbReference type="GeneID" id="67210672"/>
<dbReference type="EMBL" id="JBHMAJ010000007">
    <property type="protein sequence ID" value="MFB9824690.1"/>
    <property type="molecule type" value="Genomic_DNA"/>
</dbReference>
<evidence type="ECO:0000313" key="2">
    <source>
        <dbReference type="EMBL" id="MFB9824690.1"/>
    </source>
</evidence>
<feature type="domain" description="GAPS4 PD-(D/E)XK nuclease" evidence="1">
    <location>
        <begin position="1"/>
        <end position="157"/>
    </location>
</feature>
<dbReference type="AlphaFoldDB" id="A0ABD5MQG1"/>
<sequence length="298" mass="34880">MPEDANRKGDRATERIVKLFQGLGWTLKSKTDVDAQVDDEDRKHGYGLDAYLTYKHPYTPHIHGNIIESKSWKWDSVSRSKVEGFFETLLEKVDKAPKSEYFEETHNISNEADITNTGIVALWATDGFEPDEFHQYVQSLDVKKNWDLSKIVIWGNDQLQRIAGIEDQYHRLSKDYDNIQFYYPDLTDTDGGMYDLATMDYLLSDFIFLTSGERSDVGFVFYFGEMDFDSLLFMYKSLRHYQLLSNHERIEIFVPDRGHHTEPVEEEFVRTFSDEDANTDIEFKTLQTMADLNHLDNR</sequence>
<dbReference type="RefSeq" id="WP_222923246.1">
    <property type="nucleotide sequence ID" value="NZ_CP082286.1"/>
</dbReference>
<proteinExistence type="predicted"/>
<gene>
    <name evidence="2" type="ORF">ACFFOL_11005</name>
</gene>
<evidence type="ECO:0000259" key="1">
    <source>
        <dbReference type="Pfam" id="PF26115"/>
    </source>
</evidence>
<comment type="caution">
    <text evidence="2">The sequence shown here is derived from an EMBL/GenBank/DDBJ whole genome shotgun (WGS) entry which is preliminary data.</text>
</comment>
<accession>A0ABD5MQG1</accession>
<dbReference type="InterPro" id="IPR058873">
    <property type="entry name" value="PDDEXK_GAPS4"/>
</dbReference>
<dbReference type="Pfam" id="PF26115">
    <property type="entry name" value="PDDEXK_GAPS4"/>
    <property type="match status" value="1"/>
</dbReference>
<dbReference type="Proteomes" id="UP001589595">
    <property type="component" value="Unassembled WGS sequence"/>
</dbReference>
<reference evidence="2" key="1">
    <citation type="submission" date="2024-09" db="EMBL/GenBank/DDBJ databases">
        <authorList>
            <person name="Sun Q."/>
        </authorList>
    </citation>
    <scope>NUCLEOTIDE SEQUENCE [LARGE SCALE GENOMIC DNA]</scope>
    <source>
        <strain evidence="2">JCM 31273</strain>
    </source>
</reference>
<name>A0ABD5MQG1_9EURY</name>